<accession>A0A9P5YS41</accession>
<dbReference type="InterPro" id="IPR036291">
    <property type="entry name" value="NAD(P)-bd_dom_sf"/>
</dbReference>
<gene>
    <name evidence="4" type="ORF">BDN70DRAFT_909082</name>
</gene>
<evidence type="ECO:0000313" key="4">
    <source>
        <dbReference type="EMBL" id="KAF9472655.1"/>
    </source>
</evidence>
<dbReference type="OrthoDB" id="2735536at2759"/>
<evidence type="ECO:0000313" key="5">
    <source>
        <dbReference type="Proteomes" id="UP000807469"/>
    </source>
</evidence>
<dbReference type="PANTHER" id="PTHR10366:SF564">
    <property type="entry name" value="STEROL-4-ALPHA-CARBOXYLATE 3-DEHYDROGENASE, DECARBOXYLATING"/>
    <property type="match status" value="1"/>
</dbReference>
<dbReference type="AlphaFoldDB" id="A0A9P5YS41"/>
<protein>
    <submittedName>
        <fullName evidence="4">NAD(P)-binding protein</fullName>
    </submittedName>
</protein>
<dbReference type="Proteomes" id="UP000807469">
    <property type="component" value="Unassembled WGS sequence"/>
</dbReference>
<feature type="domain" description="NAD-dependent epimerase/dehydratase" evidence="3">
    <location>
        <begin position="6"/>
        <end position="179"/>
    </location>
</feature>
<reference evidence="4" key="1">
    <citation type="submission" date="2020-11" db="EMBL/GenBank/DDBJ databases">
        <authorList>
            <consortium name="DOE Joint Genome Institute"/>
            <person name="Ahrendt S."/>
            <person name="Riley R."/>
            <person name="Andreopoulos W."/>
            <person name="Labutti K."/>
            <person name="Pangilinan J."/>
            <person name="Ruiz-Duenas F.J."/>
            <person name="Barrasa J.M."/>
            <person name="Sanchez-Garcia M."/>
            <person name="Camarero S."/>
            <person name="Miyauchi S."/>
            <person name="Serrano A."/>
            <person name="Linde D."/>
            <person name="Babiker R."/>
            <person name="Drula E."/>
            <person name="Ayuso-Fernandez I."/>
            <person name="Pacheco R."/>
            <person name="Padilla G."/>
            <person name="Ferreira P."/>
            <person name="Barriuso J."/>
            <person name="Kellner H."/>
            <person name="Castanera R."/>
            <person name="Alfaro M."/>
            <person name="Ramirez L."/>
            <person name="Pisabarro A.G."/>
            <person name="Kuo A."/>
            <person name="Tritt A."/>
            <person name="Lipzen A."/>
            <person name="He G."/>
            <person name="Yan M."/>
            <person name="Ng V."/>
            <person name="Cullen D."/>
            <person name="Martin F."/>
            <person name="Rosso M.-N."/>
            <person name="Henrissat B."/>
            <person name="Hibbett D."/>
            <person name="Martinez A.T."/>
            <person name="Grigoriev I.V."/>
        </authorList>
    </citation>
    <scope>NUCLEOTIDE SEQUENCE</scope>
    <source>
        <strain evidence="4">CIRM-BRFM 674</strain>
    </source>
</reference>
<evidence type="ECO:0000256" key="2">
    <source>
        <dbReference type="ARBA" id="ARBA00023445"/>
    </source>
</evidence>
<dbReference type="Gene3D" id="3.40.50.720">
    <property type="entry name" value="NAD(P)-binding Rossmann-like Domain"/>
    <property type="match status" value="1"/>
</dbReference>
<keyword evidence="1" id="KW-0560">Oxidoreductase</keyword>
<name>A0A9P5YS41_9AGAR</name>
<evidence type="ECO:0000256" key="1">
    <source>
        <dbReference type="ARBA" id="ARBA00023002"/>
    </source>
</evidence>
<dbReference type="InterPro" id="IPR001509">
    <property type="entry name" value="Epimerase_deHydtase"/>
</dbReference>
<comment type="similarity">
    <text evidence="2">Belongs to the NAD(P)-dependent epimerase/dehydratase family. Dihydroflavonol-4-reductase subfamily.</text>
</comment>
<dbReference type="SUPFAM" id="SSF51735">
    <property type="entry name" value="NAD(P)-binding Rossmann-fold domains"/>
    <property type="match status" value="1"/>
</dbReference>
<dbReference type="Pfam" id="PF01370">
    <property type="entry name" value="Epimerase"/>
    <property type="match status" value="1"/>
</dbReference>
<comment type="caution">
    <text evidence="4">The sequence shown here is derived from an EMBL/GenBank/DDBJ whole genome shotgun (WGS) entry which is preliminary data.</text>
</comment>
<organism evidence="4 5">
    <name type="scientific">Pholiota conissans</name>
    <dbReference type="NCBI Taxonomy" id="109636"/>
    <lineage>
        <taxon>Eukaryota</taxon>
        <taxon>Fungi</taxon>
        <taxon>Dikarya</taxon>
        <taxon>Basidiomycota</taxon>
        <taxon>Agaricomycotina</taxon>
        <taxon>Agaricomycetes</taxon>
        <taxon>Agaricomycetidae</taxon>
        <taxon>Agaricales</taxon>
        <taxon>Agaricineae</taxon>
        <taxon>Strophariaceae</taxon>
        <taxon>Pholiota</taxon>
    </lineage>
</organism>
<keyword evidence="5" id="KW-1185">Reference proteome</keyword>
<dbReference type="GO" id="GO:0016616">
    <property type="term" value="F:oxidoreductase activity, acting on the CH-OH group of donors, NAD or NADP as acceptor"/>
    <property type="evidence" value="ECO:0007669"/>
    <property type="project" value="TreeGrafter"/>
</dbReference>
<dbReference type="InterPro" id="IPR050425">
    <property type="entry name" value="NAD(P)_dehydrat-like"/>
</dbReference>
<evidence type="ECO:0000259" key="3">
    <source>
        <dbReference type="Pfam" id="PF01370"/>
    </source>
</evidence>
<proteinExistence type="inferred from homology"/>
<dbReference type="PANTHER" id="PTHR10366">
    <property type="entry name" value="NAD DEPENDENT EPIMERASE/DEHYDRATASE"/>
    <property type="match status" value="1"/>
</dbReference>
<sequence length="318" mass="33978">MPKPLALVTGVTGFIAGHVALQLLEDGYRVRGLTSVKIPGLEFIEVDDIAAADLSAALKGVDVVMHVAAPLPGRTSVEGTLSSALEGTLNIVRQAEKLGIRKMVITATFGNVVNHWGKTSREEILEQANPFYTYFAAKNLAERALWDFAKSHPSVDIATILPGFVHGPYAKGLPPPAGVPDLGSNLLVYELINGKYPAVLPPWIVDVRDIALAHVRALSLPPSAPANIGAKRFLVNGGNLVWRETAAAVLRTRGGEAGLNIAPLAGFEDLPGPASFLDTTRALKILGIKFRDPLQSMLEAVDDLLVLQRKWTAAPTRN</sequence>
<dbReference type="EMBL" id="MU155511">
    <property type="protein sequence ID" value="KAF9472655.1"/>
    <property type="molecule type" value="Genomic_DNA"/>
</dbReference>